<protein>
    <submittedName>
        <fullName evidence="1">Uncharacterized protein</fullName>
    </submittedName>
</protein>
<dbReference type="EMBL" id="JACOIK010000012">
    <property type="protein sequence ID" value="MBD1434491.1"/>
    <property type="molecule type" value="Genomic_DNA"/>
</dbReference>
<accession>A0ABR7YTI8</accession>
<evidence type="ECO:0000313" key="1">
    <source>
        <dbReference type="EMBL" id="MBD1434491.1"/>
    </source>
</evidence>
<reference evidence="1 2" key="1">
    <citation type="submission" date="2020-08" db="EMBL/GenBank/DDBJ databases">
        <title>Sphingobacterium sp. DN00404 isolated from aquaculture water.</title>
        <authorList>
            <person name="Zhang M."/>
        </authorList>
    </citation>
    <scope>NUCLEOTIDE SEQUENCE [LARGE SCALE GENOMIC DNA]</scope>
    <source>
        <strain evidence="1 2">DN00404</strain>
    </source>
</reference>
<gene>
    <name evidence="1" type="ORF">H8B06_16820</name>
</gene>
<organism evidence="1 2">
    <name type="scientific">Sphingobacterium micropteri</name>
    <dbReference type="NCBI Taxonomy" id="2763501"/>
    <lineage>
        <taxon>Bacteria</taxon>
        <taxon>Pseudomonadati</taxon>
        <taxon>Bacteroidota</taxon>
        <taxon>Sphingobacteriia</taxon>
        <taxon>Sphingobacteriales</taxon>
        <taxon>Sphingobacteriaceae</taxon>
        <taxon>Sphingobacterium</taxon>
    </lineage>
</organism>
<sequence>MGLRHRMMSKVRFGYPFFLVMISWTARMKPIQVNIIPYQANMMCIDMIKIPLIRGKKVGNMLENPDDMLKNSDDMVLTFRKRAIFFTLKPGYRRQELPP</sequence>
<keyword evidence="2" id="KW-1185">Reference proteome</keyword>
<proteinExistence type="predicted"/>
<evidence type="ECO:0000313" key="2">
    <source>
        <dbReference type="Proteomes" id="UP000602759"/>
    </source>
</evidence>
<dbReference type="RefSeq" id="WP_190995360.1">
    <property type="nucleotide sequence ID" value="NZ_JACOIK010000012.1"/>
</dbReference>
<comment type="caution">
    <text evidence="1">The sequence shown here is derived from an EMBL/GenBank/DDBJ whole genome shotgun (WGS) entry which is preliminary data.</text>
</comment>
<name>A0ABR7YTI8_9SPHI</name>
<dbReference type="Proteomes" id="UP000602759">
    <property type="component" value="Unassembled WGS sequence"/>
</dbReference>